<dbReference type="Proteomes" id="UP000247233">
    <property type="component" value="Unassembled WGS sequence"/>
</dbReference>
<dbReference type="EMBL" id="MSFL01000043">
    <property type="protein sequence ID" value="PWY66718.1"/>
    <property type="molecule type" value="Genomic_DNA"/>
</dbReference>
<sequence length="190" mass="20598">MDLEAMWAGLANGTFTTVSSDHAPSKLDHPLGKKKGTFTFTQIPNGLPGLETRLPTMFCGGVLSRRISIQKFVELTSSNPAKLYGLGSTKGTIQPGFDADLTIWYPTLEQAIEHGTVPTVSHNAAPRHRLYPNRDAGGVVGSKADGEIPETGREFLKPATRGVRQRMPPVPVVSRQMKSSRSVALYKIVL</sequence>
<evidence type="ECO:0000313" key="8">
    <source>
        <dbReference type="Proteomes" id="UP000247233"/>
    </source>
</evidence>
<dbReference type="Pfam" id="PF01979">
    <property type="entry name" value="Amidohydro_1"/>
    <property type="match status" value="1"/>
</dbReference>
<accession>A0A317V0X0</accession>
<reference evidence="7 8" key="1">
    <citation type="submission" date="2016-12" db="EMBL/GenBank/DDBJ databases">
        <title>The genomes of Aspergillus section Nigri reveals drivers in fungal speciation.</title>
        <authorList>
            <consortium name="DOE Joint Genome Institute"/>
            <person name="Vesth T.C."/>
            <person name="Nybo J."/>
            <person name="Theobald S."/>
            <person name="Brandl J."/>
            <person name="Frisvad J.C."/>
            <person name="Nielsen K.F."/>
            <person name="Lyhne E.K."/>
            <person name="Kogle M.E."/>
            <person name="Kuo A."/>
            <person name="Riley R."/>
            <person name="Clum A."/>
            <person name="Nolan M."/>
            <person name="Lipzen A."/>
            <person name="Salamov A."/>
            <person name="Henrissat B."/>
            <person name="Wiebenga A."/>
            <person name="De Vries R.P."/>
            <person name="Grigoriev I.V."/>
            <person name="Mortensen U.H."/>
            <person name="Andersen M.R."/>
            <person name="Baker S.E."/>
        </authorList>
    </citation>
    <scope>NUCLEOTIDE SEQUENCE [LARGE SCALE GENOMIC DNA]</scope>
    <source>
        <strain evidence="7 8">CBS 117.55</strain>
    </source>
</reference>
<dbReference type="GeneID" id="37069180"/>
<dbReference type="InterPro" id="IPR032466">
    <property type="entry name" value="Metal_Hydrolase"/>
</dbReference>
<dbReference type="STRING" id="1448321.A0A317V0X0"/>
<dbReference type="PANTHER" id="PTHR11647:SF1">
    <property type="entry name" value="COLLAPSIN RESPONSE MEDIATOR PROTEIN"/>
    <property type="match status" value="1"/>
</dbReference>
<comment type="similarity">
    <text evidence="2">Belongs to the metallo-dependent hydrolases superfamily. Hydantoinase/dihydropyrimidinase family.</text>
</comment>
<comment type="catalytic activity">
    <reaction evidence="3">
        <text>5,6-dihydrouracil + H2O = 3-(carbamoylamino)propanoate + H(+)</text>
        <dbReference type="Rhea" id="RHEA:16121"/>
        <dbReference type="ChEBI" id="CHEBI:11892"/>
        <dbReference type="ChEBI" id="CHEBI:15377"/>
        <dbReference type="ChEBI" id="CHEBI:15378"/>
        <dbReference type="ChEBI" id="CHEBI:15901"/>
        <dbReference type="EC" id="3.5.2.2"/>
    </reaction>
</comment>
<dbReference type="PANTHER" id="PTHR11647">
    <property type="entry name" value="HYDRANTOINASE/DIHYDROPYRIMIDINASE FAMILY MEMBER"/>
    <property type="match status" value="1"/>
</dbReference>
<evidence type="ECO:0000256" key="5">
    <source>
        <dbReference type="SAM" id="MobiDB-lite"/>
    </source>
</evidence>
<dbReference type="Gene3D" id="3.20.20.140">
    <property type="entry name" value="Metal-dependent hydrolases"/>
    <property type="match status" value="1"/>
</dbReference>
<feature type="region of interest" description="Disordered" evidence="5">
    <location>
        <begin position="127"/>
        <end position="149"/>
    </location>
</feature>
<evidence type="ECO:0000256" key="1">
    <source>
        <dbReference type="ARBA" id="ARBA00001947"/>
    </source>
</evidence>
<dbReference type="AlphaFoldDB" id="A0A317V0X0"/>
<dbReference type="RefSeq" id="XP_025394848.1">
    <property type="nucleotide sequence ID" value="XM_025546943.1"/>
</dbReference>
<feature type="domain" description="Amidohydrolase-related" evidence="6">
    <location>
        <begin position="3"/>
        <end position="115"/>
    </location>
</feature>
<keyword evidence="8" id="KW-1185">Reference proteome</keyword>
<evidence type="ECO:0000313" key="7">
    <source>
        <dbReference type="EMBL" id="PWY66718.1"/>
    </source>
</evidence>
<dbReference type="InterPro" id="IPR050378">
    <property type="entry name" value="Metallo-dep_Hydrolases_sf"/>
</dbReference>
<dbReference type="InterPro" id="IPR006680">
    <property type="entry name" value="Amidohydro-rel"/>
</dbReference>
<evidence type="ECO:0000259" key="6">
    <source>
        <dbReference type="Pfam" id="PF01979"/>
    </source>
</evidence>
<dbReference type="VEuPathDB" id="FungiDB:BO70DRAFT_400701"/>
<dbReference type="SUPFAM" id="SSF51556">
    <property type="entry name" value="Metallo-dependent hydrolases"/>
    <property type="match status" value="1"/>
</dbReference>
<keyword evidence="7" id="KW-0378">Hydrolase</keyword>
<dbReference type="EC" id="3.5.2.2" evidence="4"/>
<evidence type="ECO:0000256" key="2">
    <source>
        <dbReference type="ARBA" id="ARBA00008829"/>
    </source>
</evidence>
<proteinExistence type="inferred from homology"/>
<dbReference type="OrthoDB" id="1924787at2759"/>
<protein>
    <recommendedName>
        <fullName evidence="4">dihydropyrimidinase</fullName>
        <ecNumber evidence="4">3.5.2.2</ecNumber>
    </recommendedName>
</protein>
<comment type="caution">
    <text evidence="7">The sequence shown here is derived from an EMBL/GenBank/DDBJ whole genome shotgun (WGS) entry which is preliminary data.</text>
</comment>
<dbReference type="GO" id="GO:0004157">
    <property type="term" value="F:dihydropyrimidinase activity"/>
    <property type="evidence" value="ECO:0007669"/>
    <property type="project" value="UniProtKB-EC"/>
</dbReference>
<organism evidence="7 8">
    <name type="scientific">Aspergillus heteromorphus CBS 117.55</name>
    <dbReference type="NCBI Taxonomy" id="1448321"/>
    <lineage>
        <taxon>Eukaryota</taxon>
        <taxon>Fungi</taxon>
        <taxon>Dikarya</taxon>
        <taxon>Ascomycota</taxon>
        <taxon>Pezizomycotina</taxon>
        <taxon>Eurotiomycetes</taxon>
        <taxon>Eurotiomycetidae</taxon>
        <taxon>Eurotiales</taxon>
        <taxon>Aspergillaceae</taxon>
        <taxon>Aspergillus</taxon>
        <taxon>Aspergillus subgen. Circumdati</taxon>
    </lineage>
</organism>
<evidence type="ECO:0000256" key="4">
    <source>
        <dbReference type="ARBA" id="ARBA00039113"/>
    </source>
</evidence>
<comment type="cofactor">
    <cofactor evidence="1">
        <name>Zn(2+)</name>
        <dbReference type="ChEBI" id="CHEBI:29105"/>
    </cofactor>
</comment>
<gene>
    <name evidence="7" type="ORF">BO70DRAFT_400701</name>
</gene>
<name>A0A317V0X0_9EURO</name>
<evidence type="ECO:0000256" key="3">
    <source>
        <dbReference type="ARBA" id="ARBA00036696"/>
    </source>
</evidence>